<protein>
    <recommendedName>
        <fullName evidence="4">Lipoprotein</fullName>
    </recommendedName>
</protein>
<comment type="caution">
    <text evidence="2">The sequence shown here is derived from an EMBL/GenBank/DDBJ whole genome shotgun (WGS) entry which is preliminary data.</text>
</comment>
<gene>
    <name evidence="2" type="ORF">CRM94_12320</name>
</gene>
<dbReference type="Proteomes" id="UP000220629">
    <property type="component" value="Unassembled WGS sequence"/>
</dbReference>
<evidence type="ECO:0000256" key="1">
    <source>
        <dbReference type="SAM" id="SignalP"/>
    </source>
</evidence>
<evidence type="ECO:0000313" key="2">
    <source>
        <dbReference type="EMBL" id="PEH42872.1"/>
    </source>
</evidence>
<dbReference type="PROSITE" id="PS51257">
    <property type="entry name" value="PROKAR_LIPOPROTEIN"/>
    <property type="match status" value="1"/>
</dbReference>
<name>A0A2A7SH71_BURGA</name>
<dbReference type="RefSeq" id="WP_096751376.1">
    <property type="nucleotide sequence ID" value="NZ_CADEPO010000003.1"/>
</dbReference>
<proteinExistence type="predicted"/>
<sequence length="139" mass="14655">MRLLRTLFILLLCATLPLSGLAASGLTGACPMMQAGMGADGTSAMPEMGGMPGMSASAMNDMAAMAGCDDMKPAPAGQHKAGGHLCKMSAQCQFGNLYHPPLRANLSRPASLTQPLRFHYTESLVVRDPNGLWRPPRLV</sequence>
<evidence type="ECO:0008006" key="4">
    <source>
        <dbReference type="Google" id="ProtNLM"/>
    </source>
</evidence>
<dbReference type="AlphaFoldDB" id="A0A2A7SH71"/>
<reference evidence="3" key="1">
    <citation type="submission" date="2017-09" db="EMBL/GenBank/DDBJ databases">
        <title>FDA dAtabase for Regulatory Grade micrObial Sequences (FDA-ARGOS): Supporting development and validation of Infectious Disease Dx tests.</title>
        <authorList>
            <person name="Minogue T."/>
            <person name="Wolcott M."/>
            <person name="Wasieloski L."/>
            <person name="Aguilar W."/>
            <person name="Moore D."/>
            <person name="Tallon L."/>
            <person name="Sadzewicz L."/>
            <person name="Ott S."/>
            <person name="Zhao X."/>
            <person name="Nagaraj S."/>
            <person name="Vavikolanu K."/>
            <person name="Aluvathingal J."/>
            <person name="Nadendla S."/>
            <person name="Sichtig H."/>
        </authorList>
    </citation>
    <scope>NUCLEOTIDE SEQUENCE [LARGE SCALE GENOMIC DNA]</scope>
    <source>
        <strain evidence="3">FDAARGOS_390</strain>
    </source>
</reference>
<dbReference type="EMBL" id="PDDY01000001">
    <property type="protein sequence ID" value="PEH42872.1"/>
    <property type="molecule type" value="Genomic_DNA"/>
</dbReference>
<accession>A0A2A7SH71</accession>
<organism evidence="2 3">
    <name type="scientific">Burkholderia gladioli</name>
    <name type="common">Pseudomonas marginata</name>
    <name type="synonym">Phytomonas marginata</name>
    <dbReference type="NCBI Taxonomy" id="28095"/>
    <lineage>
        <taxon>Bacteria</taxon>
        <taxon>Pseudomonadati</taxon>
        <taxon>Pseudomonadota</taxon>
        <taxon>Betaproteobacteria</taxon>
        <taxon>Burkholderiales</taxon>
        <taxon>Burkholderiaceae</taxon>
        <taxon>Burkholderia</taxon>
    </lineage>
</organism>
<feature type="signal peptide" evidence="1">
    <location>
        <begin position="1"/>
        <end position="22"/>
    </location>
</feature>
<keyword evidence="1" id="KW-0732">Signal</keyword>
<feature type="chain" id="PRO_5013060712" description="Lipoprotein" evidence="1">
    <location>
        <begin position="23"/>
        <end position="139"/>
    </location>
</feature>
<evidence type="ECO:0000313" key="3">
    <source>
        <dbReference type="Proteomes" id="UP000220629"/>
    </source>
</evidence>